<dbReference type="Proteomes" id="UP000076794">
    <property type="component" value="Chromosome"/>
</dbReference>
<reference evidence="3 4" key="1">
    <citation type="submission" date="2016-01" db="EMBL/GenBank/DDBJ databases">
        <title>Complete genome sequence of a soil Actinobacterium, Isoptericola dokdonensis DS-3.</title>
        <authorList>
            <person name="Kwon S.-K."/>
            <person name="Kim J.F."/>
        </authorList>
    </citation>
    <scope>NUCLEOTIDE SEQUENCE [LARGE SCALE GENOMIC DNA]</scope>
    <source>
        <strain evidence="3 4">DS-3</strain>
    </source>
</reference>
<dbReference type="RefSeq" id="WP_068202968.1">
    <property type="nucleotide sequence ID" value="NZ_CP014209.1"/>
</dbReference>
<keyword evidence="2" id="KW-0812">Transmembrane</keyword>
<keyword evidence="4" id="KW-1185">Reference proteome</keyword>
<accession>A0A161I7V6</accession>
<keyword evidence="2" id="KW-0472">Membrane</keyword>
<name>A0A161I7V6_9MICO</name>
<proteinExistence type="predicted"/>
<dbReference type="AlphaFoldDB" id="A0A161I7V6"/>
<dbReference type="KEGG" id="ido:I598_2187"/>
<evidence type="ECO:0000313" key="3">
    <source>
        <dbReference type="EMBL" id="ANC31728.1"/>
    </source>
</evidence>
<dbReference type="OrthoDB" id="4824992at2"/>
<organism evidence="3 4">
    <name type="scientific">Isoptericola dokdonensis DS-3</name>
    <dbReference type="NCBI Taxonomy" id="1300344"/>
    <lineage>
        <taxon>Bacteria</taxon>
        <taxon>Bacillati</taxon>
        <taxon>Actinomycetota</taxon>
        <taxon>Actinomycetes</taxon>
        <taxon>Micrococcales</taxon>
        <taxon>Promicromonosporaceae</taxon>
        <taxon>Isoptericola</taxon>
    </lineage>
</organism>
<dbReference type="PATRIC" id="fig|1300344.3.peg.2197"/>
<dbReference type="EMBL" id="CP014209">
    <property type="protein sequence ID" value="ANC31728.1"/>
    <property type="molecule type" value="Genomic_DNA"/>
</dbReference>
<feature type="region of interest" description="Disordered" evidence="1">
    <location>
        <begin position="67"/>
        <end position="99"/>
    </location>
</feature>
<evidence type="ECO:0000256" key="2">
    <source>
        <dbReference type="SAM" id="Phobius"/>
    </source>
</evidence>
<dbReference type="STRING" id="1300344.I598_2187"/>
<protein>
    <submittedName>
        <fullName evidence="3">Uncharacterized protein</fullName>
    </submittedName>
</protein>
<gene>
    <name evidence="3" type="ORF">I598_2187</name>
</gene>
<sequence>MNDDQLIENLRALADRTPEVTVDRDRVLALGHRRRTRRTVAGVGGTGLLCAGLVAGGLAWAGTSSAPRPDPLPAAPEVSTSPSPSASPGWEVYPPSPDDGEHAVVDHEAGTIRFPEDDWVLTAREQAVVDTAEQYLHVTCLEDLGYGDEVEFVGAVPVRDERLRGYGLWSREDLALDYDAVIDRGAYWYGWADDPAHLNDTSIPGDNAPVADDPDAGERWQDCADAATERIEGMTHDEFLATGWGRGTSTGRPEGTLELSGYRTASSRKDLEPSMRKVARQAVAVVEEWEQCLAAEGLEPAEAQALVPDGMLDFEGAYTPEQQEALAVLAEVRAAAIDRASTEAGSDAFFVDEESIMEEFLALGYTEDDLAFQDEPAPRPLLVGSTAERARVVEVDVRCKQTLGTVQRLADLDAAVQVRYIADNPAYFESRHEIGDRMLTNANKVLDEAGVVVP</sequence>
<feature type="transmembrane region" description="Helical" evidence="2">
    <location>
        <begin position="40"/>
        <end position="61"/>
    </location>
</feature>
<evidence type="ECO:0000313" key="4">
    <source>
        <dbReference type="Proteomes" id="UP000076794"/>
    </source>
</evidence>
<evidence type="ECO:0000256" key="1">
    <source>
        <dbReference type="SAM" id="MobiDB-lite"/>
    </source>
</evidence>
<keyword evidence="2" id="KW-1133">Transmembrane helix</keyword>